<dbReference type="Proteomes" id="UP000066049">
    <property type="component" value="Chromosome"/>
</dbReference>
<dbReference type="InterPro" id="IPR050090">
    <property type="entry name" value="Tyrosine_recombinase_XerCD"/>
</dbReference>
<feature type="domain" description="Core-binding (CB)" evidence="7">
    <location>
        <begin position="5"/>
        <end position="84"/>
    </location>
</feature>
<dbReference type="KEGG" id="ccoc:CCON33237_0382"/>
<dbReference type="InterPro" id="IPR044068">
    <property type="entry name" value="CB"/>
</dbReference>
<evidence type="ECO:0000259" key="6">
    <source>
        <dbReference type="PROSITE" id="PS51898"/>
    </source>
</evidence>
<dbReference type="CDD" id="cd01189">
    <property type="entry name" value="INT_ICEBs1_C_like"/>
    <property type="match status" value="1"/>
</dbReference>
<dbReference type="PROSITE" id="PS51900">
    <property type="entry name" value="CB"/>
    <property type="match status" value="1"/>
</dbReference>
<dbReference type="GO" id="GO:0015074">
    <property type="term" value="P:DNA integration"/>
    <property type="evidence" value="ECO:0007669"/>
    <property type="project" value="UniProtKB-KW"/>
</dbReference>
<dbReference type="Gene3D" id="1.10.150.130">
    <property type="match status" value="1"/>
</dbReference>
<evidence type="ECO:0000256" key="1">
    <source>
        <dbReference type="ARBA" id="ARBA00008857"/>
    </source>
</evidence>
<evidence type="ECO:0000256" key="5">
    <source>
        <dbReference type="PROSITE-ProRule" id="PRU01248"/>
    </source>
</evidence>
<accession>A0A0M4TLX4</accession>
<dbReference type="InterPro" id="IPR010998">
    <property type="entry name" value="Integrase_recombinase_N"/>
</dbReference>
<dbReference type="InterPro" id="IPR004107">
    <property type="entry name" value="Integrase_SAM-like_N"/>
</dbReference>
<comment type="similarity">
    <text evidence="1">Belongs to the 'phage' integrase family.</text>
</comment>
<dbReference type="PATRIC" id="fig|199.248.peg.405"/>
<dbReference type="Gene3D" id="1.10.443.10">
    <property type="entry name" value="Intergrase catalytic core"/>
    <property type="match status" value="1"/>
</dbReference>
<reference evidence="9" key="1">
    <citation type="submission" date="2015-08" db="EMBL/GenBank/DDBJ databases">
        <title>Comparative genomics of the Campylobacter concisus group.</title>
        <authorList>
            <person name="Miller W.G."/>
            <person name="Yee E."/>
            <person name="Chapman M.H."/>
            <person name="Huynh S."/>
            <person name="Bono J.L."/>
            <person name="On S.L.W."/>
            <person name="St Leger J."/>
            <person name="Foster G."/>
            <person name="Parker C.T."/>
        </authorList>
    </citation>
    <scope>NUCLEOTIDE SEQUENCE [LARGE SCALE GENOMIC DNA]</scope>
    <source>
        <strain evidence="9">ATCC 33237</strain>
    </source>
</reference>
<keyword evidence="2" id="KW-0229">DNA integration</keyword>
<dbReference type="AlphaFoldDB" id="A0A0M4TLX4"/>
<dbReference type="Pfam" id="PF00589">
    <property type="entry name" value="Phage_integrase"/>
    <property type="match status" value="1"/>
</dbReference>
<feature type="domain" description="Tyr recombinase" evidence="6">
    <location>
        <begin position="105"/>
        <end position="297"/>
    </location>
</feature>
<evidence type="ECO:0000256" key="2">
    <source>
        <dbReference type="ARBA" id="ARBA00022908"/>
    </source>
</evidence>
<dbReference type="PROSITE" id="PS51898">
    <property type="entry name" value="TYR_RECOMBINASE"/>
    <property type="match status" value="1"/>
</dbReference>
<dbReference type="GeneID" id="28662051"/>
<dbReference type="SUPFAM" id="SSF56349">
    <property type="entry name" value="DNA breaking-rejoining enzymes"/>
    <property type="match status" value="1"/>
</dbReference>
<name>A0A0M4TLX4_9BACT</name>
<keyword evidence="3 5" id="KW-0238">DNA-binding</keyword>
<dbReference type="PANTHER" id="PTHR30349:SF64">
    <property type="entry name" value="PROPHAGE INTEGRASE INTD-RELATED"/>
    <property type="match status" value="1"/>
</dbReference>
<keyword evidence="4" id="KW-0233">DNA recombination</keyword>
<evidence type="ECO:0000256" key="3">
    <source>
        <dbReference type="ARBA" id="ARBA00023125"/>
    </source>
</evidence>
<protein>
    <submittedName>
        <fullName evidence="8">Site-specific recombinase, phage integrase family</fullName>
    </submittedName>
</protein>
<evidence type="ECO:0000256" key="4">
    <source>
        <dbReference type="ARBA" id="ARBA00023172"/>
    </source>
</evidence>
<gene>
    <name evidence="8" type="ORF">CCON33237_0382</name>
</gene>
<dbReference type="RefSeq" id="WP_054196160.1">
    <property type="nucleotide sequence ID" value="NZ_CP012541.1"/>
</dbReference>
<dbReference type="Pfam" id="PF14659">
    <property type="entry name" value="Phage_int_SAM_3"/>
    <property type="match status" value="1"/>
</dbReference>
<dbReference type="PANTHER" id="PTHR30349">
    <property type="entry name" value="PHAGE INTEGRASE-RELATED"/>
    <property type="match status" value="1"/>
</dbReference>
<dbReference type="InterPro" id="IPR011010">
    <property type="entry name" value="DNA_brk_join_enz"/>
</dbReference>
<evidence type="ECO:0000259" key="7">
    <source>
        <dbReference type="PROSITE" id="PS51900"/>
    </source>
</evidence>
<dbReference type="EMBL" id="CP012541">
    <property type="protein sequence ID" value="ALF47089.1"/>
    <property type="molecule type" value="Genomic_DNA"/>
</dbReference>
<dbReference type="GO" id="GO:0003677">
    <property type="term" value="F:DNA binding"/>
    <property type="evidence" value="ECO:0007669"/>
    <property type="project" value="UniProtKB-UniRule"/>
</dbReference>
<dbReference type="GO" id="GO:0006310">
    <property type="term" value="P:DNA recombination"/>
    <property type="evidence" value="ECO:0007669"/>
    <property type="project" value="UniProtKB-KW"/>
</dbReference>
<evidence type="ECO:0000313" key="8">
    <source>
        <dbReference type="EMBL" id="ALF47089.1"/>
    </source>
</evidence>
<evidence type="ECO:0000313" key="9">
    <source>
        <dbReference type="Proteomes" id="UP000066049"/>
    </source>
</evidence>
<proteinExistence type="inferred from homology"/>
<sequence>MTLNVKFKYYADLYLKLGKSEWKLSTYCKNKGIVKNRLNVFFDLDIYEIKPSVIRLWLNSIQDVSNKSKKHYLNSLSMILKLALEDEIIDKNPIIHIKSIVHKTPRIEPFTSQQVNDILRLSTRYNDRFQIFLYIGFFTGMRTGEILSLKMKDVDLENRVININSTRSRFGENTPKTIYSIRTIPILDNLYSKLKKYIENYQDNIYLLQTQYNEPYRDTGVFTSDFWKPILYELNLPYRRLYNMRHTYATSMLYGNYVTPVELSKLLGHSTPKMIYDVYVNYLNSNLKDFKRDISIY</sequence>
<dbReference type="InterPro" id="IPR013762">
    <property type="entry name" value="Integrase-like_cat_sf"/>
</dbReference>
<organism evidence="8 9">
    <name type="scientific">Campylobacter concisus</name>
    <dbReference type="NCBI Taxonomy" id="199"/>
    <lineage>
        <taxon>Bacteria</taxon>
        <taxon>Pseudomonadati</taxon>
        <taxon>Campylobacterota</taxon>
        <taxon>Epsilonproteobacteria</taxon>
        <taxon>Campylobacterales</taxon>
        <taxon>Campylobacteraceae</taxon>
        <taxon>Campylobacter</taxon>
    </lineage>
</organism>
<dbReference type="InterPro" id="IPR002104">
    <property type="entry name" value="Integrase_catalytic"/>
</dbReference>